<feature type="transmembrane region" description="Helical" evidence="1">
    <location>
        <begin position="260"/>
        <end position="278"/>
    </location>
</feature>
<dbReference type="Proteomes" id="UP000823900">
    <property type="component" value="Unassembled WGS sequence"/>
</dbReference>
<keyword evidence="1" id="KW-0472">Membrane</keyword>
<evidence type="ECO:0000256" key="1">
    <source>
        <dbReference type="SAM" id="Phobius"/>
    </source>
</evidence>
<gene>
    <name evidence="2" type="ORF">IAA07_00790</name>
</gene>
<evidence type="ECO:0000313" key="2">
    <source>
        <dbReference type="EMBL" id="HJA70100.1"/>
    </source>
</evidence>
<feature type="transmembrane region" description="Helical" evidence="1">
    <location>
        <begin position="165"/>
        <end position="184"/>
    </location>
</feature>
<accession>A0A9D2HG16</accession>
<reference evidence="2" key="2">
    <citation type="submission" date="2021-04" db="EMBL/GenBank/DDBJ databases">
        <authorList>
            <person name="Gilroy R."/>
        </authorList>
    </citation>
    <scope>NUCLEOTIDE SEQUENCE</scope>
    <source>
        <strain evidence="2">CHK178-16964</strain>
    </source>
</reference>
<dbReference type="InterPro" id="IPR006750">
    <property type="entry name" value="YdcZ"/>
</dbReference>
<dbReference type="PANTHER" id="PTHR34821:SF2">
    <property type="entry name" value="INNER MEMBRANE PROTEIN YDCZ"/>
    <property type="match status" value="1"/>
</dbReference>
<name>A0A9D2HG16_9FIRM</name>
<feature type="transmembrane region" description="Helical" evidence="1">
    <location>
        <begin position="290"/>
        <end position="310"/>
    </location>
</feature>
<sequence>MVSILVGLAAGVGLPVQTSVNARLRKQAGSPFRASFISFTVSLLFLLILLFITEGGLSLPWDRMFQEPFWIWGGGVCGVIFLTGNIMIFPKLGSVQTVVLPVMGQVLMGLVIDHFGWFCSDQTSLTALRAAGAVLVVTGVFIVSAAKSGGEASPSKQEAKTPGRFVWQALGVLIGMMISVQTAINGHVGQVMESPVRASVISFLVGVGLLFTACMIQLATQKGIEHRMVLKGPWWMWTGGVLGALYNLANVFLSHRIGTGMCVIILLVGSTTGGLLIDQAGLFEVRQQSITLRKAAGVAVMILGAVLIRLL</sequence>
<proteinExistence type="predicted"/>
<reference evidence="2" key="1">
    <citation type="journal article" date="2021" name="PeerJ">
        <title>Extensive microbial diversity within the chicken gut microbiome revealed by metagenomics and culture.</title>
        <authorList>
            <person name="Gilroy R."/>
            <person name="Ravi A."/>
            <person name="Getino M."/>
            <person name="Pursley I."/>
            <person name="Horton D.L."/>
            <person name="Alikhan N.F."/>
            <person name="Baker D."/>
            <person name="Gharbi K."/>
            <person name="Hall N."/>
            <person name="Watson M."/>
            <person name="Adriaenssens E.M."/>
            <person name="Foster-Nyarko E."/>
            <person name="Jarju S."/>
            <person name="Secka A."/>
            <person name="Antonio M."/>
            <person name="Oren A."/>
            <person name="Chaudhuri R.R."/>
            <person name="La Ragione R."/>
            <person name="Hildebrand F."/>
            <person name="Pallen M.J."/>
        </authorList>
    </citation>
    <scope>NUCLEOTIDE SEQUENCE</scope>
    <source>
        <strain evidence="2">CHK178-16964</strain>
    </source>
</reference>
<feature type="transmembrane region" description="Helical" evidence="1">
    <location>
        <begin position="127"/>
        <end position="145"/>
    </location>
</feature>
<dbReference type="PANTHER" id="PTHR34821">
    <property type="entry name" value="INNER MEMBRANE PROTEIN YDCZ"/>
    <property type="match status" value="1"/>
</dbReference>
<protein>
    <submittedName>
        <fullName evidence="2">DMT family transporter</fullName>
    </submittedName>
</protein>
<feature type="transmembrane region" description="Helical" evidence="1">
    <location>
        <begin position="34"/>
        <end position="57"/>
    </location>
</feature>
<dbReference type="GO" id="GO:0005886">
    <property type="term" value="C:plasma membrane"/>
    <property type="evidence" value="ECO:0007669"/>
    <property type="project" value="TreeGrafter"/>
</dbReference>
<comment type="caution">
    <text evidence="2">The sequence shown here is derived from an EMBL/GenBank/DDBJ whole genome shotgun (WGS) entry which is preliminary data.</text>
</comment>
<keyword evidence="1" id="KW-1133">Transmembrane helix</keyword>
<evidence type="ECO:0000313" key="3">
    <source>
        <dbReference type="Proteomes" id="UP000823900"/>
    </source>
</evidence>
<feature type="transmembrane region" description="Helical" evidence="1">
    <location>
        <begin position="95"/>
        <end position="115"/>
    </location>
</feature>
<feature type="transmembrane region" description="Helical" evidence="1">
    <location>
        <begin position="234"/>
        <end position="253"/>
    </location>
</feature>
<dbReference type="Pfam" id="PF04657">
    <property type="entry name" value="DMT_YdcZ"/>
    <property type="match status" value="2"/>
</dbReference>
<dbReference type="AlphaFoldDB" id="A0A9D2HG16"/>
<keyword evidence="1" id="KW-0812">Transmembrane</keyword>
<feature type="transmembrane region" description="Helical" evidence="1">
    <location>
        <begin position="69"/>
        <end position="89"/>
    </location>
</feature>
<feature type="transmembrane region" description="Helical" evidence="1">
    <location>
        <begin position="196"/>
        <end position="219"/>
    </location>
</feature>
<organism evidence="2 3">
    <name type="scientific">Candidatus Lachnoclostridium stercoravium</name>
    <dbReference type="NCBI Taxonomy" id="2838633"/>
    <lineage>
        <taxon>Bacteria</taxon>
        <taxon>Bacillati</taxon>
        <taxon>Bacillota</taxon>
        <taxon>Clostridia</taxon>
        <taxon>Lachnospirales</taxon>
        <taxon>Lachnospiraceae</taxon>
    </lineage>
</organism>
<dbReference type="EMBL" id="DWZA01000005">
    <property type="protein sequence ID" value="HJA70100.1"/>
    <property type="molecule type" value="Genomic_DNA"/>
</dbReference>